<dbReference type="PANTHER" id="PTHR43855">
    <property type="entry name" value="THIOSULFATE SULFURTRANSFERASE"/>
    <property type="match status" value="1"/>
</dbReference>
<dbReference type="CDD" id="cd01449">
    <property type="entry name" value="TST_Repeat_2"/>
    <property type="match status" value="1"/>
</dbReference>
<reference evidence="3" key="1">
    <citation type="submission" date="2021-01" db="EMBL/GenBank/DDBJ databases">
        <authorList>
            <person name="Corre E."/>
            <person name="Pelletier E."/>
            <person name="Niang G."/>
            <person name="Scheremetjew M."/>
            <person name="Finn R."/>
            <person name="Kale V."/>
            <person name="Holt S."/>
            <person name="Cochrane G."/>
            <person name="Meng A."/>
            <person name="Brown T."/>
            <person name="Cohen L."/>
        </authorList>
    </citation>
    <scope>NUCLEOTIDE SEQUENCE</scope>
    <source>
        <strain evidence="3">NIES-2562</strain>
    </source>
</reference>
<dbReference type="CDD" id="cd01448">
    <property type="entry name" value="TST_Repeat_1"/>
    <property type="match status" value="1"/>
</dbReference>
<dbReference type="SMART" id="SM00450">
    <property type="entry name" value="RHOD"/>
    <property type="match status" value="2"/>
</dbReference>
<dbReference type="Pfam" id="PF00581">
    <property type="entry name" value="Rhodanese"/>
    <property type="match status" value="2"/>
</dbReference>
<dbReference type="EMBL" id="HBIB01014414">
    <property type="protein sequence ID" value="CAE0247081.1"/>
    <property type="molecule type" value="Transcribed_RNA"/>
</dbReference>
<dbReference type="PROSITE" id="PS50206">
    <property type="entry name" value="RHODANESE_3"/>
    <property type="match status" value="2"/>
</dbReference>
<dbReference type="AlphaFoldDB" id="A0A7S3D5J7"/>
<evidence type="ECO:0000259" key="2">
    <source>
        <dbReference type="PROSITE" id="PS50206"/>
    </source>
</evidence>
<feature type="domain" description="Rhodanese" evidence="2">
    <location>
        <begin position="179"/>
        <end position="293"/>
    </location>
</feature>
<gene>
    <name evidence="3" type="ORF">PBIL07802_LOCUS9271</name>
</gene>
<proteinExistence type="predicted"/>
<protein>
    <recommendedName>
        <fullName evidence="2">Rhodanese domain-containing protein</fullName>
    </recommendedName>
</protein>
<keyword evidence="1" id="KW-0677">Repeat</keyword>
<evidence type="ECO:0000256" key="1">
    <source>
        <dbReference type="ARBA" id="ARBA00022737"/>
    </source>
</evidence>
<organism evidence="3">
    <name type="scientific">Palpitomonas bilix</name>
    <dbReference type="NCBI Taxonomy" id="652834"/>
    <lineage>
        <taxon>Eukaryota</taxon>
        <taxon>Eukaryota incertae sedis</taxon>
    </lineage>
</organism>
<evidence type="ECO:0000313" key="3">
    <source>
        <dbReference type="EMBL" id="CAE0247081.1"/>
    </source>
</evidence>
<dbReference type="SUPFAM" id="SSF52821">
    <property type="entry name" value="Rhodanese/Cell cycle control phosphatase"/>
    <property type="match status" value="2"/>
</dbReference>
<accession>A0A7S3D5J7</accession>
<dbReference type="InterPro" id="IPR051126">
    <property type="entry name" value="Thiosulfate_sulfurtransferase"/>
</dbReference>
<dbReference type="InterPro" id="IPR036873">
    <property type="entry name" value="Rhodanese-like_dom_sf"/>
</dbReference>
<dbReference type="Gene3D" id="3.40.250.10">
    <property type="entry name" value="Rhodanese-like domain"/>
    <property type="match status" value="2"/>
</dbReference>
<sequence>MLRTVQATASLFSSKRLSTIVVARLFTNGGLVSTDWLKGNLEDPSLRVVHAGDYHIFNAMRIPGSRHLGLASNLKDTELPNTLVRGSVFEGAVANAGISNDNKVVVYNTTTSMTATRAWWVFKRYGLKAAVLDGGLKKWMEDGNTVENTESPKAQPGSFKKTDNDEVYFTYEMLEDAVKDNSVHVVDARTPDEYNGVRVMNARGGHVPGALNISHGTFLDPCTDMLLSDNQLMAVARSAGLPDPKDAKKVVTYCQSGVRATMAAFALEKIGYNVAVYDRSMLEWQNNEHAPLQ</sequence>
<dbReference type="InterPro" id="IPR001763">
    <property type="entry name" value="Rhodanese-like_dom"/>
</dbReference>
<name>A0A7S3D5J7_9EUKA</name>
<dbReference type="PANTHER" id="PTHR43855:SF1">
    <property type="entry name" value="THIOSULFATE SULFURTRANSFERASE"/>
    <property type="match status" value="1"/>
</dbReference>
<feature type="domain" description="Rhodanese" evidence="2">
    <location>
        <begin position="42"/>
        <end position="148"/>
    </location>
</feature>